<protein>
    <submittedName>
        <fullName evidence="1">Uncharacterized protein</fullName>
    </submittedName>
</protein>
<evidence type="ECO:0000313" key="1">
    <source>
        <dbReference type="EnsemblPlants" id="AVESA.00010b.r2.4AG0617070.1.CDS.1"/>
    </source>
</evidence>
<name>A0ACD5WCD6_AVESA</name>
<sequence length="164" mass="18172">MAPTKCLFPVLLLVSMLAATSTADHHRWLIPRLRPRPEEPAAACLPGQDFPVYALPRCRAYLARKCVSDQVAEAVRQECCRQLAAVQEPRCKCRAIAHMLDIMYRGLGVEGGKQQQQEEEEEEAFPGCRTFMLSQVAARLPIVCGQEVPLSGSVCSWATNSWSA</sequence>
<dbReference type="EnsemblPlants" id="AVESA.00010b.r2.4AG0617070.1">
    <property type="protein sequence ID" value="AVESA.00010b.r2.4AG0617070.1.CDS.1"/>
    <property type="gene ID" value="AVESA.00010b.r2.4AG0617070"/>
</dbReference>
<keyword evidence="2" id="KW-1185">Reference proteome</keyword>
<proteinExistence type="predicted"/>
<organism evidence="1 2">
    <name type="scientific">Avena sativa</name>
    <name type="common">Oat</name>
    <dbReference type="NCBI Taxonomy" id="4498"/>
    <lineage>
        <taxon>Eukaryota</taxon>
        <taxon>Viridiplantae</taxon>
        <taxon>Streptophyta</taxon>
        <taxon>Embryophyta</taxon>
        <taxon>Tracheophyta</taxon>
        <taxon>Spermatophyta</taxon>
        <taxon>Magnoliopsida</taxon>
        <taxon>Liliopsida</taxon>
        <taxon>Poales</taxon>
        <taxon>Poaceae</taxon>
        <taxon>BOP clade</taxon>
        <taxon>Pooideae</taxon>
        <taxon>Poodae</taxon>
        <taxon>Poeae</taxon>
        <taxon>Poeae Chloroplast Group 1 (Aveneae type)</taxon>
        <taxon>Aveninae</taxon>
        <taxon>Avena</taxon>
    </lineage>
</organism>
<reference evidence="1" key="2">
    <citation type="submission" date="2025-09" db="UniProtKB">
        <authorList>
            <consortium name="EnsemblPlants"/>
        </authorList>
    </citation>
    <scope>IDENTIFICATION</scope>
</reference>
<dbReference type="Proteomes" id="UP001732700">
    <property type="component" value="Chromosome 4A"/>
</dbReference>
<reference evidence="1" key="1">
    <citation type="submission" date="2021-05" db="EMBL/GenBank/DDBJ databases">
        <authorList>
            <person name="Scholz U."/>
            <person name="Mascher M."/>
            <person name="Fiebig A."/>
        </authorList>
    </citation>
    <scope>NUCLEOTIDE SEQUENCE [LARGE SCALE GENOMIC DNA]</scope>
</reference>
<evidence type="ECO:0000313" key="2">
    <source>
        <dbReference type="Proteomes" id="UP001732700"/>
    </source>
</evidence>
<accession>A0ACD5WCD6</accession>